<feature type="transmembrane region" description="Helical" evidence="1">
    <location>
        <begin position="150"/>
        <end position="168"/>
    </location>
</feature>
<evidence type="ECO:0000256" key="1">
    <source>
        <dbReference type="SAM" id="Phobius"/>
    </source>
</evidence>
<sequence>MIYCSLEDAWGKESFQNHIDKYDYQNSLSTKKNIESFQNSKKEELHKRRKKKENMKVIPKKELSNDIEIDYEIDDILESDIDSNTEISDEYDTQPHLFFKSKKEKKIEEYIKKLQQQNIFLKKKILKLGKNKTFNNDFITTLLSDKNREVLILALCGIIIVILVHIITKS</sequence>
<dbReference type="EMBL" id="CABVLZ010000002">
    <property type="protein sequence ID" value="VVU94910.1"/>
    <property type="molecule type" value="Genomic_DNA"/>
</dbReference>
<dbReference type="AlphaFoldDB" id="A0A5E8CM82"/>
<proteinExistence type="predicted"/>
<protein>
    <submittedName>
        <fullName evidence="2">Uncharacterized protein</fullName>
    </submittedName>
</protein>
<reference evidence="2" key="1">
    <citation type="submission" date="2019-09" db="EMBL/GenBank/DDBJ databases">
        <authorList>
            <person name="Needham M D."/>
        </authorList>
    </citation>
    <scope>NUCLEOTIDE SEQUENCE</scope>
</reference>
<evidence type="ECO:0000313" key="2">
    <source>
        <dbReference type="EMBL" id="VVU94910.1"/>
    </source>
</evidence>
<gene>
    <name evidence="2" type="ORF">CPAV1605_635</name>
</gene>
<organism evidence="2">
    <name type="scientific">seawater metagenome</name>
    <dbReference type="NCBI Taxonomy" id="1561972"/>
    <lineage>
        <taxon>unclassified sequences</taxon>
        <taxon>metagenomes</taxon>
        <taxon>ecological metagenomes</taxon>
    </lineage>
</organism>
<keyword evidence="1" id="KW-0472">Membrane</keyword>
<keyword evidence="1" id="KW-1133">Transmembrane helix</keyword>
<keyword evidence="1" id="KW-0812">Transmembrane</keyword>
<name>A0A5E8CM82_9ZZZZ</name>
<accession>A0A5E8CM82</accession>